<evidence type="ECO:0000313" key="10">
    <source>
        <dbReference type="EMBL" id="RHY31063.1"/>
    </source>
</evidence>
<dbReference type="Pfam" id="PF00501">
    <property type="entry name" value="AMP-binding"/>
    <property type="match status" value="1"/>
</dbReference>
<dbReference type="GO" id="GO:0005975">
    <property type="term" value="P:carbohydrate metabolic process"/>
    <property type="evidence" value="ECO:0007669"/>
    <property type="project" value="InterPro"/>
</dbReference>
<gene>
    <name evidence="10" type="ORF">DYB32_003789</name>
</gene>
<dbReference type="SUPFAM" id="SSF56801">
    <property type="entry name" value="Acetyl-CoA synthetase-like"/>
    <property type="match status" value="1"/>
</dbReference>
<evidence type="ECO:0000256" key="8">
    <source>
        <dbReference type="SAM" id="SignalP"/>
    </source>
</evidence>
<dbReference type="SUPFAM" id="SSF51445">
    <property type="entry name" value="(Trans)glycosidases"/>
    <property type="match status" value="1"/>
</dbReference>
<dbReference type="VEuPathDB" id="FungiDB:H310_13719"/>
<protein>
    <recommendedName>
        <fullName evidence="9">AMP-dependent synthetase/ligase domain-containing protein</fullName>
    </recommendedName>
</protein>
<evidence type="ECO:0000256" key="7">
    <source>
        <dbReference type="SAM" id="MobiDB-lite"/>
    </source>
</evidence>
<evidence type="ECO:0000256" key="6">
    <source>
        <dbReference type="RuleBase" id="RU004336"/>
    </source>
</evidence>
<accession>A0A418AZE2</accession>
<keyword evidence="11" id="KW-1185">Reference proteome</keyword>
<comment type="similarity">
    <text evidence="1 5">Belongs to the glycosyl hydrolase 17 family.</text>
</comment>
<keyword evidence="8" id="KW-0732">Signal</keyword>
<organism evidence="10 11">
    <name type="scientific">Aphanomyces invadans</name>
    <dbReference type="NCBI Taxonomy" id="157072"/>
    <lineage>
        <taxon>Eukaryota</taxon>
        <taxon>Sar</taxon>
        <taxon>Stramenopiles</taxon>
        <taxon>Oomycota</taxon>
        <taxon>Saprolegniomycetes</taxon>
        <taxon>Saprolegniales</taxon>
        <taxon>Verrucalvaceae</taxon>
        <taxon>Aphanomyces</taxon>
    </lineage>
</organism>
<proteinExistence type="inferred from homology"/>
<dbReference type="PANTHER" id="PTHR43272:SF33">
    <property type="entry name" value="AMP-BINDING DOMAIN-CONTAINING PROTEIN-RELATED"/>
    <property type="match status" value="1"/>
</dbReference>
<evidence type="ECO:0000259" key="9">
    <source>
        <dbReference type="Pfam" id="PF00501"/>
    </source>
</evidence>
<feature type="region of interest" description="Disordered" evidence="7">
    <location>
        <begin position="1043"/>
        <end position="1076"/>
    </location>
</feature>
<dbReference type="Gene3D" id="3.20.20.80">
    <property type="entry name" value="Glycosidases"/>
    <property type="match status" value="1"/>
</dbReference>
<dbReference type="Proteomes" id="UP000285060">
    <property type="component" value="Unassembled WGS sequence"/>
</dbReference>
<feature type="domain" description="AMP-dependent synthetase/ligase" evidence="9">
    <location>
        <begin position="94"/>
        <end position="517"/>
    </location>
</feature>
<evidence type="ECO:0000256" key="4">
    <source>
        <dbReference type="ARBA" id="ARBA00022840"/>
    </source>
</evidence>
<dbReference type="Pfam" id="PF00332">
    <property type="entry name" value="Glyco_hydro_17"/>
    <property type="match status" value="1"/>
</dbReference>
<keyword evidence="4" id="KW-0067">ATP-binding</keyword>
<dbReference type="InterPro" id="IPR042099">
    <property type="entry name" value="ANL_N_sf"/>
</dbReference>
<dbReference type="InterPro" id="IPR020845">
    <property type="entry name" value="AMP-binding_CS"/>
</dbReference>
<dbReference type="InterPro" id="IPR000873">
    <property type="entry name" value="AMP-dep_synth/lig_dom"/>
</dbReference>
<evidence type="ECO:0000313" key="11">
    <source>
        <dbReference type="Proteomes" id="UP000285060"/>
    </source>
</evidence>
<dbReference type="PANTHER" id="PTHR43272">
    <property type="entry name" value="LONG-CHAIN-FATTY-ACID--COA LIGASE"/>
    <property type="match status" value="1"/>
</dbReference>
<evidence type="ECO:0000256" key="1">
    <source>
        <dbReference type="ARBA" id="ARBA00008773"/>
    </source>
</evidence>
<keyword evidence="2" id="KW-0547">Nucleotide-binding</keyword>
<dbReference type="AlphaFoldDB" id="A0A418AZE2"/>
<dbReference type="GO" id="GO:0005783">
    <property type="term" value="C:endoplasmic reticulum"/>
    <property type="evidence" value="ECO:0007669"/>
    <property type="project" value="TreeGrafter"/>
</dbReference>
<dbReference type="Gene3D" id="3.40.50.12780">
    <property type="entry name" value="N-terminal domain of ligase-like"/>
    <property type="match status" value="1"/>
</dbReference>
<dbReference type="GO" id="GO:0005524">
    <property type="term" value="F:ATP binding"/>
    <property type="evidence" value="ECO:0007669"/>
    <property type="project" value="UniProtKB-KW"/>
</dbReference>
<dbReference type="EMBL" id="QUSY01000247">
    <property type="protein sequence ID" value="RHY31063.1"/>
    <property type="molecule type" value="Genomic_DNA"/>
</dbReference>
<dbReference type="GO" id="GO:0016020">
    <property type="term" value="C:membrane"/>
    <property type="evidence" value="ECO:0007669"/>
    <property type="project" value="TreeGrafter"/>
</dbReference>
<keyword evidence="6" id="KW-0326">Glycosidase</keyword>
<evidence type="ECO:0000256" key="5">
    <source>
        <dbReference type="RuleBase" id="RU004335"/>
    </source>
</evidence>
<evidence type="ECO:0000256" key="3">
    <source>
        <dbReference type="ARBA" id="ARBA00022801"/>
    </source>
</evidence>
<reference evidence="10 11" key="1">
    <citation type="submission" date="2018-08" db="EMBL/GenBank/DDBJ databases">
        <title>Aphanomyces genome sequencing and annotation.</title>
        <authorList>
            <person name="Minardi D."/>
            <person name="Oidtmann B."/>
            <person name="Van Der Giezen M."/>
            <person name="Studholme D.J."/>
        </authorList>
    </citation>
    <scope>NUCLEOTIDE SEQUENCE [LARGE SCALE GENOMIC DNA]</scope>
    <source>
        <strain evidence="10 11">NJM0002</strain>
    </source>
</reference>
<evidence type="ECO:0000256" key="2">
    <source>
        <dbReference type="ARBA" id="ARBA00022741"/>
    </source>
</evidence>
<dbReference type="PROSITE" id="PS00587">
    <property type="entry name" value="GLYCOSYL_HYDROL_F17"/>
    <property type="match status" value="1"/>
</dbReference>
<name>A0A418AZE2_9STRA</name>
<dbReference type="InterPro" id="IPR000490">
    <property type="entry name" value="Glyco_hydro_17"/>
</dbReference>
<dbReference type="VEuPathDB" id="FungiDB:H310_13718"/>
<dbReference type="GO" id="GO:0004467">
    <property type="term" value="F:long-chain fatty acid-CoA ligase activity"/>
    <property type="evidence" value="ECO:0007669"/>
    <property type="project" value="TreeGrafter"/>
</dbReference>
<dbReference type="InterPro" id="IPR017853">
    <property type="entry name" value="GH"/>
</dbReference>
<dbReference type="GO" id="GO:0004553">
    <property type="term" value="F:hydrolase activity, hydrolyzing O-glycosyl compounds"/>
    <property type="evidence" value="ECO:0007669"/>
    <property type="project" value="InterPro"/>
</dbReference>
<comment type="caution">
    <text evidence="10">The sequence shown here is derived from an EMBL/GenBank/DDBJ whole genome shotgun (WGS) entry which is preliminary data.</text>
</comment>
<feature type="signal peptide" evidence="8">
    <location>
        <begin position="1"/>
        <end position="16"/>
    </location>
</feature>
<dbReference type="PROSITE" id="PS00455">
    <property type="entry name" value="AMP_BINDING"/>
    <property type="match status" value="1"/>
</dbReference>
<keyword evidence="3 6" id="KW-0378">Hydrolase</keyword>
<sequence length="1099" mass="118655">MAFLGTSLAVAGVGAAAYCFLADPTPSPTEPRPSVVVDNANVKPGHGPVYSVGSLPVPRFATMLDALEDAVKSNPHGRFLGHRPIDKTTGDALDYVWATYAHVLVRIRHVAAGLQHERLVDVTTDGERPLCVYMKNRPEWVVAQYAAYMCGGFPVALYDTLGENSTAFVLNQTLASTVVCSAEKVATIVAAKPHAATLKALVIVDSDAIEPADKAAAEAAGLRVYSFDELEGLGAKHGMSSKTRRPSAADIYCLVYTSGTTGTPKGVPISHQNILFEFEGLRNRFGVGKGTRIFTRECRHLSFLPLAHCMEHSIHTTTILAQGCIGFYQGNPVKLLDDLVLLRPTVFGAVPRLLNRIYDKIVHGARTAGGFKAWLFDVAVQTKLDNLRRHGIVRHALFDALVLKKVGLDECCLVASGSAPLAEDVMDFFRIMFDCPIFEGYGQSEATAVTVMTHISDLDSGNVGIPLITCHTKLVSVPDLGYNVNDTTHGDNPATRIAVAGRGEICFRGPTVFTGYYKDPERTADVFDADGWLHSGDIGVWTLDGRLKIVDRKKNIFKLSQGEYIAPEKVENILVASPCVVQSFVYGDSLHSVLVAIVVPDEDELRAFASMRGEPTAGSFEDLCANTRVVNELLESLTELCKSRKLLGFEIPKAVKLHPTPFTADDTLTTPTFKLKRAQAKRVFGSAIHALYEQCGDRVAGRILSQRVLCRSVFLVQSILACAILELRCPMRCLWAAFGLVWGAAVHGDSTFKLYGLNYNSRQGPDWDPNRCKSQAQIDLDMVAIAKVASRVRIFSLVDCNQGYMVTTAAKKAGLRVWLGMWVTSDQASLNHELAALDTLVADGIVDNTSIDGMHVGSESLYRKDMTPDQAINYYAAAKTYLTTKNLTFPVSITDVIDTLLAFPQVVSVVDVVMGNAFPFWEKADVDTAVQAFETKYNALVAAAGGKDVWVGETGWPSDGVNANASVASPRNQAAYIADFVAFAAAGNVKYFLFSAFDDTWKVAQERVEDTVEAHFGLLDSVTRELKPDLDYLPPLMANGKFASGFPGAPTTRPGSDGGGEGAPTESTGAPEAPIPTSGATLAMGISLGTVAFSMFMLA</sequence>
<feature type="chain" id="PRO_5019299005" description="AMP-dependent synthetase/ligase domain-containing protein" evidence="8">
    <location>
        <begin position="17"/>
        <end position="1099"/>
    </location>
</feature>